<sequence length="230" mass="27155">MKKVFLIFILIFSVSFLFSKELKYKIKGPSYNKQIYYDNNNQITNFANWERIDGLYVSPDNTKMLVWHRPDKARAYLITLYDLKTNSIIAECEPGMACSGVRWTNNYLIYIWRTTGGGTRFEYRNYNTLAVEKTIQAYFPFESEPDNILIGASFNYCENDIVFYDFSNGTQLKTINLIKELEQKDIYVSGTFVTDIKQIGTRKYQFDVSYYLNMEGMEDKEFQIQLEFEI</sequence>
<reference evidence="2 4" key="1">
    <citation type="submission" date="2018-08" db="EMBL/GenBank/DDBJ databases">
        <title>The first complete genome of Treponema rectale (CHPAT), a commensal spirochete of the bovine rectum.</title>
        <authorList>
            <person name="Staton G.J."/>
            <person name="Clegg S.R."/>
            <person name="Carter S.D."/>
            <person name="Radford A.D."/>
            <person name="Darby A."/>
            <person name="Hall N."/>
            <person name="Birtles R.J."/>
            <person name="Evans N.J."/>
        </authorList>
    </citation>
    <scope>NUCLEOTIDE SEQUENCE [LARGE SCALE GENOMIC DNA]</scope>
    <source>
        <strain evidence="2 4">CHPA</strain>
    </source>
</reference>
<evidence type="ECO:0000313" key="2">
    <source>
        <dbReference type="EMBL" id="QOS40762.1"/>
    </source>
</evidence>
<evidence type="ECO:0000313" key="4">
    <source>
        <dbReference type="Proteomes" id="UP000593591"/>
    </source>
</evidence>
<evidence type="ECO:0000313" key="1">
    <source>
        <dbReference type="EMBL" id="MBB5219354.1"/>
    </source>
</evidence>
<reference evidence="1 3" key="2">
    <citation type="submission" date="2020-08" db="EMBL/GenBank/DDBJ databases">
        <title>Genomic Encyclopedia of Type Strains, Phase IV (KMG-IV): sequencing the most valuable type-strain genomes for metagenomic binning, comparative biology and taxonomic classification.</title>
        <authorList>
            <person name="Goeker M."/>
        </authorList>
    </citation>
    <scope>NUCLEOTIDE SEQUENCE [LARGE SCALE GENOMIC DNA]</scope>
    <source>
        <strain evidence="1 3">DSM 103679</strain>
    </source>
</reference>
<dbReference type="InterPro" id="IPR011044">
    <property type="entry name" value="Quino_amine_DH_bsu"/>
</dbReference>
<proteinExistence type="predicted"/>
<dbReference type="RefSeq" id="WP_184652764.1">
    <property type="nucleotide sequence ID" value="NZ_JACHFR010000002.1"/>
</dbReference>
<dbReference type="Proteomes" id="UP000593591">
    <property type="component" value="Chromosome"/>
</dbReference>
<dbReference type="EMBL" id="JACHFR010000002">
    <property type="protein sequence ID" value="MBB5219354.1"/>
    <property type="molecule type" value="Genomic_DNA"/>
</dbReference>
<dbReference type="AlphaFoldDB" id="A0A840SEP2"/>
<accession>A0A840SEP2</accession>
<evidence type="ECO:0000313" key="3">
    <source>
        <dbReference type="Proteomes" id="UP000578697"/>
    </source>
</evidence>
<dbReference type="KEGG" id="trc:DYE49_10000"/>
<dbReference type="EMBL" id="CP031517">
    <property type="protein sequence ID" value="QOS40762.1"/>
    <property type="molecule type" value="Genomic_DNA"/>
</dbReference>
<name>A0A840SEP2_9SPIR</name>
<dbReference type="SUPFAM" id="SSF50969">
    <property type="entry name" value="YVTN repeat-like/Quinoprotein amine dehydrogenase"/>
    <property type="match status" value="1"/>
</dbReference>
<dbReference type="Proteomes" id="UP000578697">
    <property type="component" value="Unassembled WGS sequence"/>
</dbReference>
<keyword evidence="3" id="KW-1185">Reference proteome</keyword>
<protein>
    <submittedName>
        <fullName evidence="1">Uncharacterized protein</fullName>
    </submittedName>
</protein>
<gene>
    <name evidence="2" type="ORF">DYE49_10000</name>
    <name evidence="1" type="ORF">HNP77_001723</name>
</gene>
<organism evidence="1 3">
    <name type="scientific">Treponema rectale</name>
    <dbReference type="NCBI Taxonomy" id="744512"/>
    <lineage>
        <taxon>Bacteria</taxon>
        <taxon>Pseudomonadati</taxon>
        <taxon>Spirochaetota</taxon>
        <taxon>Spirochaetia</taxon>
        <taxon>Spirochaetales</taxon>
        <taxon>Treponemataceae</taxon>
        <taxon>Treponema</taxon>
    </lineage>
</organism>